<evidence type="ECO:0000313" key="2">
    <source>
        <dbReference type="EMBL" id="VVC30646.1"/>
    </source>
</evidence>
<name>A0A5E4MLA4_9HEMI</name>
<dbReference type="Pfam" id="PF00855">
    <property type="entry name" value="PWWP"/>
    <property type="match status" value="1"/>
</dbReference>
<gene>
    <name evidence="2" type="ORF">CINCED_3A012970</name>
</gene>
<dbReference type="EMBL" id="CABPRJ010000529">
    <property type="protein sequence ID" value="VVC30646.1"/>
    <property type="molecule type" value="Genomic_DNA"/>
</dbReference>
<dbReference type="InterPro" id="IPR042778">
    <property type="entry name" value="ZCWPW1/ZCWPW2"/>
</dbReference>
<sequence length="269" mass="31328">MDVQHVQAVNNADTMESKSEYEVGDIVWAKLMGCPFWPAIVTYDPVSRLYTKGEKKTFALHVRFCGYYGQRNWAKIIEQYNSKEDFVSKHPDCMVFLKKKKKEMVRWQAGVQEADHLMTLVRKERMLHFCSMYELDYSKELGINSSSDDLAPQNSNLNPSEDLHDASLILTINNENIQNNDTTDTTDHDVADSKTISEQIANLLIDKYGYSQNDAEHEIKEEELDFDSLEPWEEGTSLIPEDLKTRISEYERIQELKQKKKKKMNSRRL</sequence>
<organism evidence="2 3">
    <name type="scientific">Cinara cedri</name>
    <dbReference type="NCBI Taxonomy" id="506608"/>
    <lineage>
        <taxon>Eukaryota</taxon>
        <taxon>Metazoa</taxon>
        <taxon>Ecdysozoa</taxon>
        <taxon>Arthropoda</taxon>
        <taxon>Hexapoda</taxon>
        <taxon>Insecta</taxon>
        <taxon>Pterygota</taxon>
        <taxon>Neoptera</taxon>
        <taxon>Paraneoptera</taxon>
        <taxon>Hemiptera</taxon>
        <taxon>Sternorrhyncha</taxon>
        <taxon>Aphidomorpha</taxon>
        <taxon>Aphidoidea</taxon>
        <taxon>Aphididae</taxon>
        <taxon>Lachninae</taxon>
        <taxon>Cinara</taxon>
    </lineage>
</organism>
<dbReference type="Gene3D" id="2.30.30.140">
    <property type="match status" value="1"/>
</dbReference>
<dbReference type="OrthoDB" id="6615489at2759"/>
<dbReference type="InterPro" id="IPR000313">
    <property type="entry name" value="PWWP_dom"/>
</dbReference>
<dbReference type="PANTHER" id="PTHR15999">
    <property type="entry name" value="ZINC FINGER CW-TYPE PWWP DOMAIN PROTEIN 1"/>
    <property type="match status" value="1"/>
</dbReference>
<dbReference type="AlphaFoldDB" id="A0A5E4MLA4"/>
<evidence type="ECO:0000259" key="1">
    <source>
        <dbReference type="PROSITE" id="PS50812"/>
    </source>
</evidence>
<keyword evidence="3" id="KW-1185">Reference proteome</keyword>
<dbReference type="PROSITE" id="PS50812">
    <property type="entry name" value="PWWP"/>
    <property type="match status" value="1"/>
</dbReference>
<accession>A0A5E4MLA4</accession>
<protein>
    <submittedName>
        <fullName evidence="2">PWWP domain</fullName>
    </submittedName>
</protein>
<dbReference type="GO" id="GO:0005634">
    <property type="term" value="C:nucleus"/>
    <property type="evidence" value="ECO:0007669"/>
    <property type="project" value="TreeGrafter"/>
</dbReference>
<dbReference type="Proteomes" id="UP000325440">
    <property type="component" value="Unassembled WGS sequence"/>
</dbReference>
<evidence type="ECO:0000313" key="3">
    <source>
        <dbReference type="Proteomes" id="UP000325440"/>
    </source>
</evidence>
<reference evidence="2 3" key="1">
    <citation type="submission" date="2019-08" db="EMBL/GenBank/DDBJ databases">
        <authorList>
            <person name="Alioto T."/>
            <person name="Alioto T."/>
            <person name="Gomez Garrido J."/>
        </authorList>
    </citation>
    <scope>NUCLEOTIDE SEQUENCE [LARGE SCALE GENOMIC DNA]</scope>
</reference>
<dbReference type="SUPFAM" id="SSF63748">
    <property type="entry name" value="Tudor/PWWP/MBT"/>
    <property type="match status" value="1"/>
</dbReference>
<proteinExistence type="predicted"/>
<dbReference type="PANTHER" id="PTHR15999:SF2">
    <property type="entry name" value="ZINC FINGER CW-TYPE PWWP DOMAIN PROTEIN 1"/>
    <property type="match status" value="1"/>
</dbReference>
<feature type="domain" description="PWWP" evidence="1">
    <location>
        <begin position="23"/>
        <end position="85"/>
    </location>
</feature>